<reference evidence="2 3" key="1">
    <citation type="submission" date="2023-05" db="EMBL/GenBank/DDBJ databases">
        <title>B98-5 Cell Line De Novo Hybrid Assembly: An Optical Mapping Approach.</title>
        <authorList>
            <person name="Kananen K."/>
            <person name="Auerbach J.A."/>
            <person name="Kautto E."/>
            <person name="Blachly J.S."/>
        </authorList>
    </citation>
    <scope>NUCLEOTIDE SEQUENCE [LARGE SCALE GENOMIC DNA]</scope>
    <source>
        <strain evidence="2">B95-8</strain>
        <tissue evidence="2">Cell line</tissue>
    </source>
</reference>
<gene>
    <name evidence="2" type="ORF">P7K49_003236</name>
</gene>
<dbReference type="Proteomes" id="UP001266305">
    <property type="component" value="Unassembled WGS sequence"/>
</dbReference>
<name>A0ABQ9WJL5_SAGOE</name>
<evidence type="ECO:0000313" key="2">
    <source>
        <dbReference type="EMBL" id="KAK2121850.1"/>
    </source>
</evidence>
<protein>
    <submittedName>
        <fullName evidence="2">Uncharacterized protein</fullName>
    </submittedName>
</protein>
<feature type="compositionally biased region" description="Polar residues" evidence="1">
    <location>
        <begin position="17"/>
        <end position="33"/>
    </location>
</feature>
<proteinExistence type="predicted"/>
<evidence type="ECO:0000256" key="1">
    <source>
        <dbReference type="SAM" id="MobiDB-lite"/>
    </source>
</evidence>
<evidence type="ECO:0000313" key="3">
    <source>
        <dbReference type="Proteomes" id="UP001266305"/>
    </source>
</evidence>
<sequence>MLDTLLSAVISFETHRNLSGTLHSNGVSDSWVQPASKPGPSEPQAGHGSAAVGRRR</sequence>
<feature type="region of interest" description="Disordered" evidence="1">
    <location>
        <begin position="17"/>
        <end position="56"/>
    </location>
</feature>
<organism evidence="2 3">
    <name type="scientific">Saguinus oedipus</name>
    <name type="common">Cotton-top tamarin</name>
    <name type="synonym">Oedipomidas oedipus</name>
    <dbReference type="NCBI Taxonomy" id="9490"/>
    <lineage>
        <taxon>Eukaryota</taxon>
        <taxon>Metazoa</taxon>
        <taxon>Chordata</taxon>
        <taxon>Craniata</taxon>
        <taxon>Vertebrata</taxon>
        <taxon>Euteleostomi</taxon>
        <taxon>Mammalia</taxon>
        <taxon>Eutheria</taxon>
        <taxon>Euarchontoglires</taxon>
        <taxon>Primates</taxon>
        <taxon>Haplorrhini</taxon>
        <taxon>Platyrrhini</taxon>
        <taxon>Cebidae</taxon>
        <taxon>Callitrichinae</taxon>
        <taxon>Saguinus</taxon>
    </lineage>
</organism>
<accession>A0ABQ9WJL5</accession>
<keyword evidence="3" id="KW-1185">Reference proteome</keyword>
<comment type="caution">
    <text evidence="2">The sequence shown here is derived from an EMBL/GenBank/DDBJ whole genome shotgun (WGS) entry which is preliminary data.</text>
</comment>
<dbReference type="EMBL" id="JASSZA010000001">
    <property type="protein sequence ID" value="KAK2121850.1"/>
    <property type="molecule type" value="Genomic_DNA"/>
</dbReference>
<feature type="non-terminal residue" evidence="2">
    <location>
        <position position="56"/>
    </location>
</feature>